<dbReference type="OrthoDB" id="5290015at2759"/>
<gene>
    <name evidence="2" type="ORF">HO173_005977</name>
</gene>
<sequence>MAPPLFNEAFIIIRVDNKGQPVNIIPYDENAATYVAVSISICRGMLKTSRVKDAFKKFAEAYDPKLPKDDIVETFINKILERFPLVFVDNSMENPDLIACHFRRAWRDEGYGFDPRKQGILINGPKVHEMCIAGIGAESSQDPDSKVSKRFRVFLFTFAKSFMHELAHIFVTSLGPTGKTRTPPHIRGSEEDDDPTGEAGRYIENLIFGGRVIIIRNNAEGEGQAGICFLANGKGAYQILQQTIDEIIKYQFDFPISRLGPQITDSDKTLGFHLPMKFASGDPMDAPGTRQLLAPHEANLVRWDEAVDDLIKGNPNAETFSEEQESVMHEVPFNPSLRIEPKLRA</sequence>
<dbReference type="GeneID" id="59287638"/>
<evidence type="ECO:0000313" key="3">
    <source>
        <dbReference type="Proteomes" id="UP000578531"/>
    </source>
</evidence>
<keyword evidence="3" id="KW-1185">Reference proteome</keyword>
<reference evidence="2 3" key="1">
    <citation type="journal article" date="2020" name="Genomics">
        <title>Complete, high-quality genomes from long-read metagenomic sequencing of two wolf lichen thalli reveals enigmatic genome architecture.</title>
        <authorList>
            <person name="McKenzie S.K."/>
            <person name="Walston R.F."/>
            <person name="Allen J.L."/>
        </authorList>
    </citation>
    <scope>NUCLEOTIDE SEQUENCE [LARGE SCALE GENOMIC DNA]</scope>
    <source>
        <strain evidence="2">WasteWater2</strain>
    </source>
</reference>
<comment type="caution">
    <text evidence="2">The sequence shown here is derived from an EMBL/GenBank/DDBJ whole genome shotgun (WGS) entry which is preliminary data.</text>
</comment>
<dbReference type="RefSeq" id="XP_037165149.1">
    <property type="nucleotide sequence ID" value="XM_037307889.1"/>
</dbReference>
<evidence type="ECO:0000313" key="2">
    <source>
        <dbReference type="EMBL" id="KAF6235782.1"/>
    </source>
</evidence>
<accession>A0A8H6FW54</accession>
<feature type="region of interest" description="Disordered" evidence="1">
    <location>
        <begin position="178"/>
        <end position="198"/>
    </location>
</feature>
<dbReference type="AlphaFoldDB" id="A0A8H6FW54"/>
<organism evidence="2 3">
    <name type="scientific">Letharia columbiana</name>
    <dbReference type="NCBI Taxonomy" id="112416"/>
    <lineage>
        <taxon>Eukaryota</taxon>
        <taxon>Fungi</taxon>
        <taxon>Dikarya</taxon>
        <taxon>Ascomycota</taxon>
        <taxon>Pezizomycotina</taxon>
        <taxon>Lecanoromycetes</taxon>
        <taxon>OSLEUM clade</taxon>
        <taxon>Lecanoromycetidae</taxon>
        <taxon>Lecanorales</taxon>
        <taxon>Lecanorineae</taxon>
        <taxon>Parmeliaceae</taxon>
        <taxon>Letharia</taxon>
    </lineage>
</organism>
<protein>
    <submittedName>
        <fullName evidence="2">Uncharacterized protein</fullName>
    </submittedName>
</protein>
<proteinExistence type="predicted"/>
<evidence type="ECO:0000256" key="1">
    <source>
        <dbReference type="SAM" id="MobiDB-lite"/>
    </source>
</evidence>
<dbReference type="Proteomes" id="UP000578531">
    <property type="component" value="Unassembled WGS sequence"/>
</dbReference>
<name>A0A8H6FW54_9LECA</name>
<dbReference type="EMBL" id="JACCJC010000022">
    <property type="protein sequence ID" value="KAF6235782.1"/>
    <property type="molecule type" value="Genomic_DNA"/>
</dbReference>